<dbReference type="AlphaFoldDB" id="A0A838AAZ8"/>
<evidence type="ECO:0000259" key="2">
    <source>
        <dbReference type="Pfam" id="PF26572"/>
    </source>
</evidence>
<dbReference type="InterPro" id="IPR058323">
    <property type="entry name" value="DUF8010"/>
</dbReference>
<reference evidence="3 4" key="1">
    <citation type="submission" date="2020-07" db="EMBL/GenBank/DDBJ databases">
        <title>Genome of Haloechinothrix sp.</title>
        <authorList>
            <person name="Tang S.-K."/>
            <person name="Yang L."/>
            <person name="Zhu W.-Y."/>
        </authorList>
    </citation>
    <scope>NUCLEOTIDE SEQUENCE [LARGE SCALE GENOMIC DNA]</scope>
    <source>
        <strain evidence="3 4">YIM 98757</strain>
    </source>
</reference>
<organism evidence="3 4">
    <name type="scientific">Haloechinothrix aidingensis</name>
    <dbReference type="NCBI Taxonomy" id="2752311"/>
    <lineage>
        <taxon>Bacteria</taxon>
        <taxon>Bacillati</taxon>
        <taxon>Actinomycetota</taxon>
        <taxon>Actinomycetes</taxon>
        <taxon>Pseudonocardiales</taxon>
        <taxon>Pseudonocardiaceae</taxon>
        <taxon>Haloechinothrix</taxon>
    </lineage>
</organism>
<name>A0A838AAZ8_9PSEU</name>
<dbReference type="Pfam" id="PF26035">
    <property type="entry name" value="DUF8010"/>
    <property type="match status" value="1"/>
</dbReference>
<feature type="domain" description="DUF8185" evidence="2">
    <location>
        <begin position="103"/>
        <end position="203"/>
    </location>
</feature>
<protein>
    <submittedName>
        <fullName evidence="3">Uncharacterized protein</fullName>
    </submittedName>
</protein>
<evidence type="ECO:0000259" key="1">
    <source>
        <dbReference type="Pfam" id="PF26035"/>
    </source>
</evidence>
<evidence type="ECO:0000313" key="3">
    <source>
        <dbReference type="EMBL" id="MBA0126419.1"/>
    </source>
</evidence>
<dbReference type="Proteomes" id="UP000582974">
    <property type="component" value="Unassembled WGS sequence"/>
</dbReference>
<sequence length="209" mass="22691">MTKLQVPDVAERESLGTFVARLVRLDGQAVVRLRARGDGVVDAWAKTPFDVLATRSVVGEVDPRDLTVSGNELLAALSVAGGELMNPGRPQDLMWRSELPGGAEFRFVEELPVHVVTGVTERGLGVARENLGPKGTPPTSLLDQEVLTVSDENTELKISLRCLFALAGMGFTGSEDDRVRVSANSGWLRLDARYGAVLRQRRSLLPLLF</sequence>
<keyword evidence="4" id="KW-1185">Reference proteome</keyword>
<dbReference type="EMBL" id="JACCKD010000004">
    <property type="protein sequence ID" value="MBA0126419.1"/>
    <property type="molecule type" value="Genomic_DNA"/>
</dbReference>
<gene>
    <name evidence="3" type="ORF">H0B56_12785</name>
</gene>
<feature type="domain" description="DUF8010" evidence="1">
    <location>
        <begin position="2"/>
        <end position="97"/>
    </location>
</feature>
<evidence type="ECO:0000313" key="4">
    <source>
        <dbReference type="Proteomes" id="UP000582974"/>
    </source>
</evidence>
<dbReference type="InterPro" id="IPR058498">
    <property type="entry name" value="DUF8185"/>
</dbReference>
<comment type="caution">
    <text evidence="3">The sequence shown here is derived from an EMBL/GenBank/DDBJ whole genome shotgun (WGS) entry which is preliminary data.</text>
</comment>
<dbReference type="Pfam" id="PF26572">
    <property type="entry name" value="DUF8185"/>
    <property type="match status" value="1"/>
</dbReference>
<proteinExistence type="predicted"/>
<accession>A0A838AAZ8</accession>
<dbReference type="RefSeq" id="WP_180893246.1">
    <property type="nucleotide sequence ID" value="NZ_JACCKD010000004.1"/>
</dbReference>